<dbReference type="WBParaSite" id="PS1159_v2.g13650.t1">
    <property type="protein sequence ID" value="PS1159_v2.g13650.t1"/>
    <property type="gene ID" value="PS1159_v2.g13650"/>
</dbReference>
<proteinExistence type="predicted"/>
<sequence length="25" mass="2854">MSVISEITAKDLEAIEQLREAVRDH</sequence>
<evidence type="ECO:0000313" key="2">
    <source>
        <dbReference type="WBParaSite" id="PS1159_v2.g13650.t1"/>
    </source>
</evidence>
<organism evidence="1 2">
    <name type="scientific">Panagrolaimus sp. PS1159</name>
    <dbReference type="NCBI Taxonomy" id="55785"/>
    <lineage>
        <taxon>Eukaryota</taxon>
        <taxon>Metazoa</taxon>
        <taxon>Ecdysozoa</taxon>
        <taxon>Nematoda</taxon>
        <taxon>Chromadorea</taxon>
        <taxon>Rhabditida</taxon>
        <taxon>Tylenchina</taxon>
        <taxon>Panagrolaimomorpha</taxon>
        <taxon>Panagrolaimoidea</taxon>
        <taxon>Panagrolaimidae</taxon>
        <taxon>Panagrolaimus</taxon>
    </lineage>
</organism>
<evidence type="ECO:0000313" key="1">
    <source>
        <dbReference type="Proteomes" id="UP000887580"/>
    </source>
</evidence>
<reference evidence="2" key="1">
    <citation type="submission" date="2022-11" db="UniProtKB">
        <authorList>
            <consortium name="WormBaseParasite"/>
        </authorList>
    </citation>
    <scope>IDENTIFICATION</scope>
</reference>
<protein>
    <submittedName>
        <fullName evidence="2">Uncharacterized protein</fullName>
    </submittedName>
</protein>
<name>A0AC35F6K4_9BILA</name>
<dbReference type="Proteomes" id="UP000887580">
    <property type="component" value="Unplaced"/>
</dbReference>
<accession>A0AC35F6K4</accession>